<protein>
    <recommendedName>
        <fullName evidence="4">FHA domain-containing protein</fullName>
    </recommendedName>
</protein>
<feature type="compositionally biased region" description="Pro residues" evidence="1">
    <location>
        <begin position="209"/>
        <end position="223"/>
    </location>
</feature>
<comment type="caution">
    <text evidence="2">The sequence shown here is derived from an EMBL/GenBank/DDBJ whole genome shotgun (WGS) entry which is preliminary data.</text>
</comment>
<dbReference type="SUPFAM" id="SSF49879">
    <property type="entry name" value="SMAD/FHA domain"/>
    <property type="match status" value="1"/>
</dbReference>
<feature type="compositionally biased region" description="Low complexity" evidence="1">
    <location>
        <begin position="250"/>
        <end position="260"/>
    </location>
</feature>
<evidence type="ECO:0000313" key="3">
    <source>
        <dbReference type="Proteomes" id="UP001054857"/>
    </source>
</evidence>
<feature type="compositionally biased region" description="Low complexity" evidence="1">
    <location>
        <begin position="227"/>
        <end position="239"/>
    </location>
</feature>
<proteinExistence type="predicted"/>
<feature type="compositionally biased region" description="Polar residues" evidence="1">
    <location>
        <begin position="60"/>
        <end position="70"/>
    </location>
</feature>
<dbReference type="CDD" id="cd22671">
    <property type="entry name" value="FHA_APTX-like"/>
    <property type="match status" value="1"/>
</dbReference>
<feature type="region of interest" description="Disordered" evidence="1">
    <location>
        <begin position="141"/>
        <end position="274"/>
    </location>
</feature>
<dbReference type="Gene3D" id="2.60.200.20">
    <property type="match status" value="1"/>
</dbReference>
<dbReference type="EMBL" id="BMAR01000024">
    <property type="protein sequence ID" value="GFR48593.1"/>
    <property type="molecule type" value="Genomic_DNA"/>
</dbReference>
<feature type="compositionally biased region" description="Low complexity" evidence="1">
    <location>
        <begin position="160"/>
        <end position="173"/>
    </location>
</feature>
<reference evidence="2 3" key="1">
    <citation type="journal article" date="2021" name="Sci. Rep.">
        <title>Genome sequencing of the multicellular alga Astrephomene provides insights into convergent evolution of germ-soma differentiation.</title>
        <authorList>
            <person name="Yamashita S."/>
            <person name="Yamamoto K."/>
            <person name="Matsuzaki R."/>
            <person name="Suzuki S."/>
            <person name="Yamaguchi H."/>
            <person name="Hirooka S."/>
            <person name="Minakuchi Y."/>
            <person name="Miyagishima S."/>
            <person name="Kawachi M."/>
            <person name="Toyoda A."/>
            <person name="Nozaki H."/>
        </authorList>
    </citation>
    <scope>NUCLEOTIDE SEQUENCE [LARGE SCALE GENOMIC DNA]</scope>
    <source>
        <strain evidence="2 3">NIES-4017</strain>
    </source>
</reference>
<feature type="non-terminal residue" evidence="2">
    <location>
        <position position="1"/>
    </location>
</feature>
<dbReference type="Proteomes" id="UP001054857">
    <property type="component" value="Unassembled WGS sequence"/>
</dbReference>
<gene>
    <name evidence="2" type="ORF">Agub_g10497</name>
</gene>
<accession>A0AAD3DXU4</accession>
<evidence type="ECO:0008006" key="4">
    <source>
        <dbReference type="Google" id="ProtNLM"/>
    </source>
</evidence>
<feature type="compositionally biased region" description="Low complexity" evidence="1">
    <location>
        <begin position="180"/>
        <end position="208"/>
    </location>
</feature>
<dbReference type="AlphaFoldDB" id="A0AAD3DXU4"/>
<sequence length="274" mass="29216">MELYSLETKQIITLLPGASTVIGRGPESGITSRFVSRHHCTITVSKGVNDYSPSRDGNAHRNQQASSAKPTQEPDIQLTVLHPSGAAVLRGEVARAHLQGGEPHLLLPSGHSCQLYPGDQIFLERQDARLVSGFELRHPRHQPWGSSSLPQVPSPPPPAAAAQLPGALGGPQQTTPDHLPQPQQQQQQQQQPQQQQPQQQPQQQQQQPQPQPQPQQPPQPPATPSGAAQALKRQAAEAATTDHVPPPPAALREATATATTGNGSTVPWVGAPPP</sequence>
<organism evidence="2 3">
    <name type="scientific">Astrephomene gubernaculifera</name>
    <dbReference type="NCBI Taxonomy" id="47775"/>
    <lineage>
        <taxon>Eukaryota</taxon>
        <taxon>Viridiplantae</taxon>
        <taxon>Chlorophyta</taxon>
        <taxon>core chlorophytes</taxon>
        <taxon>Chlorophyceae</taxon>
        <taxon>CS clade</taxon>
        <taxon>Chlamydomonadales</taxon>
        <taxon>Astrephomenaceae</taxon>
        <taxon>Astrephomene</taxon>
    </lineage>
</organism>
<feature type="region of interest" description="Disordered" evidence="1">
    <location>
        <begin position="46"/>
        <end position="75"/>
    </location>
</feature>
<keyword evidence="3" id="KW-1185">Reference proteome</keyword>
<evidence type="ECO:0000313" key="2">
    <source>
        <dbReference type="EMBL" id="GFR48593.1"/>
    </source>
</evidence>
<name>A0AAD3DXU4_9CHLO</name>
<evidence type="ECO:0000256" key="1">
    <source>
        <dbReference type="SAM" id="MobiDB-lite"/>
    </source>
</evidence>
<dbReference type="InterPro" id="IPR008984">
    <property type="entry name" value="SMAD_FHA_dom_sf"/>
</dbReference>